<feature type="binding site" evidence="2">
    <location>
        <begin position="10"/>
        <end position="17"/>
    </location>
    <ligand>
        <name>substrate</name>
    </ligand>
</feature>
<dbReference type="SUPFAM" id="SSF53254">
    <property type="entry name" value="Phosphoglycerate mutase-like"/>
    <property type="match status" value="1"/>
</dbReference>
<dbReference type="CDD" id="cd07067">
    <property type="entry name" value="HP_PGM_like"/>
    <property type="match status" value="1"/>
</dbReference>
<proteinExistence type="predicted"/>
<feature type="active site" description="Tele-phosphohistidine intermediate" evidence="1">
    <location>
        <position position="11"/>
    </location>
</feature>
<dbReference type="SMART" id="SM00855">
    <property type="entry name" value="PGAM"/>
    <property type="match status" value="1"/>
</dbReference>
<dbReference type="InterPro" id="IPR013078">
    <property type="entry name" value="His_Pase_superF_clade-1"/>
</dbReference>
<dbReference type="AlphaFoldDB" id="A0A1W2CPK0"/>
<dbReference type="RefSeq" id="WP_217805956.1">
    <property type="nucleotide sequence ID" value="NZ_CP155572.1"/>
</dbReference>
<accession>A0A1W2CPK0</accession>
<dbReference type="Pfam" id="PF00300">
    <property type="entry name" value="His_Phos_1"/>
    <property type="match status" value="1"/>
</dbReference>
<keyword evidence="4" id="KW-1185">Reference proteome</keyword>
<dbReference type="STRING" id="112901.SAMN04488500_11182"/>
<dbReference type="InterPro" id="IPR050275">
    <property type="entry name" value="PGM_Phosphatase"/>
</dbReference>
<dbReference type="GO" id="GO:0016791">
    <property type="term" value="F:phosphatase activity"/>
    <property type="evidence" value="ECO:0007669"/>
    <property type="project" value="TreeGrafter"/>
</dbReference>
<dbReference type="PANTHER" id="PTHR48100">
    <property type="entry name" value="BROAD-SPECIFICITY PHOSPHATASE YOR283W-RELATED"/>
    <property type="match status" value="1"/>
</dbReference>
<feature type="active site" description="Proton donor/acceptor" evidence="1">
    <location>
        <position position="84"/>
    </location>
</feature>
<gene>
    <name evidence="3" type="ORF">SAMN04488500_11182</name>
</gene>
<feature type="binding site" evidence="2">
    <location>
        <position position="60"/>
    </location>
    <ligand>
        <name>substrate</name>
    </ligand>
</feature>
<dbReference type="InterPro" id="IPR001345">
    <property type="entry name" value="PG/BPGM_mutase_AS"/>
</dbReference>
<dbReference type="InterPro" id="IPR029033">
    <property type="entry name" value="His_PPase_superfam"/>
</dbReference>
<name>A0A1W2CPK0_9FIRM</name>
<sequence>MSITRFILVRHGETTWNKEGRYQGQIDTPLTAFGREQGQKAAQALKDVPIDVCYASPLSRAVDTAMMCVAAHGLPVNTDSRLLEIHHGEWEGLLSDEVGKTYPELLALWKSTVVGVTMPGPGGEDITAVRDRSMAAFREMAEKHQGQTVLVVAHDAVNKAVLCDILDIDLSHFWQIKQDNTCINVFEYQDGKWRLVLMNSTTHMGFLYSGIEQKGL</sequence>
<dbReference type="EMBL" id="FWXI01000011">
    <property type="protein sequence ID" value="SMC86916.1"/>
    <property type="molecule type" value="Genomic_DNA"/>
</dbReference>
<evidence type="ECO:0000313" key="4">
    <source>
        <dbReference type="Proteomes" id="UP000192738"/>
    </source>
</evidence>
<dbReference type="PROSITE" id="PS00175">
    <property type="entry name" value="PG_MUTASE"/>
    <property type="match status" value="1"/>
</dbReference>
<protein>
    <submittedName>
        <fullName evidence="3">Probable phosphoglycerate mutase</fullName>
    </submittedName>
</protein>
<dbReference type="PANTHER" id="PTHR48100:SF10">
    <property type="entry name" value="2-CARBOXY-D-ARABINITOL-1-PHOSPHATASE-RELATED"/>
    <property type="match status" value="1"/>
</dbReference>
<evidence type="ECO:0000256" key="1">
    <source>
        <dbReference type="PIRSR" id="PIRSR613078-1"/>
    </source>
</evidence>
<reference evidence="3 4" key="1">
    <citation type="submission" date="2017-04" db="EMBL/GenBank/DDBJ databases">
        <authorList>
            <person name="Afonso C.L."/>
            <person name="Miller P.J."/>
            <person name="Scott M.A."/>
            <person name="Spackman E."/>
            <person name="Goraichik I."/>
            <person name="Dimitrov K.M."/>
            <person name="Suarez D.L."/>
            <person name="Swayne D.E."/>
        </authorList>
    </citation>
    <scope>NUCLEOTIDE SEQUENCE [LARGE SCALE GENOMIC DNA]</scope>
    <source>
        <strain evidence="3 4">DSM 5090</strain>
    </source>
</reference>
<dbReference type="Gene3D" id="3.40.50.1240">
    <property type="entry name" value="Phosphoglycerate mutase-like"/>
    <property type="match status" value="1"/>
</dbReference>
<dbReference type="Proteomes" id="UP000192738">
    <property type="component" value="Unassembled WGS sequence"/>
</dbReference>
<evidence type="ECO:0000256" key="2">
    <source>
        <dbReference type="PIRSR" id="PIRSR613078-2"/>
    </source>
</evidence>
<organism evidence="3 4">
    <name type="scientific">Sporomusa malonica</name>
    <dbReference type="NCBI Taxonomy" id="112901"/>
    <lineage>
        <taxon>Bacteria</taxon>
        <taxon>Bacillati</taxon>
        <taxon>Bacillota</taxon>
        <taxon>Negativicutes</taxon>
        <taxon>Selenomonadales</taxon>
        <taxon>Sporomusaceae</taxon>
        <taxon>Sporomusa</taxon>
    </lineage>
</organism>
<evidence type="ECO:0000313" key="3">
    <source>
        <dbReference type="EMBL" id="SMC86916.1"/>
    </source>
</evidence>